<dbReference type="EMBL" id="JAEUBG010003251">
    <property type="protein sequence ID" value="KAH3683053.1"/>
    <property type="molecule type" value="Genomic_DNA"/>
</dbReference>
<evidence type="ECO:0000256" key="1">
    <source>
        <dbReference type="SAM" id="Phobius"/>
    </source>
</evidence>
<evidence type="ECO:0000313" key="3">
    <source>
        <dbReference type="Proteomes" id="UP000774326"/>
    </source>
</evidence>
<feature type="transmembrane region" description="Helical" evidence="1">
    <location>
        <begin position="120"/>
        <end position="144"/>
    </location>
</feature>
<keyword evidence="3" id="KW-1185">Reference proteome</keyword>
<keyword evidence="1" id="KW-1133">Transmembrane helix</keyword>
<evidence type="ECO:0000313" key="2">
    <source>
        <dbReference type="EMBL" id="KAH3683053.1"/>
    </source>
</evidence>
<dbReference type="AlphaFoldDB" id="A0A9P8Q2I7"/>
<name>A0A9P8Q2I7_WICPI</name>
<proteinExistence type="predicted"/>
<reference evidence="2" key="2">
    <citation type="submission" date="2021-01" db="EMBL/GenBank/DDBJ databases">
        <authorList>
            <person name="Schikora-Tamarit M.A."/>
        </authorList>
    </citation>
    <scope>NUCLEOTIDE SEQUENCE</scope>
    <source>
        <strain evidence="2">CBS2887</strain>
    </source>
</reference>
<protein>
    <submittedName>
        <fullName evidence="2">Uncharacterized protein</fullName>
    </submittedName>
</protein>
<organism evidence="2 3">
    <name type="scientific">Wickerhamomyces pijperi</name>
    <name type="common">Yeast</name>
    <name type="synonym">Pichia pijperi</name>
    <dbReference type="NCBI Taxonomy" id="599730"/>
    <lineage>
        <taxon>Eukaryota</taxon>
        <taxon>Fungi</taxon>
        <taxon>Dikarya</taxon>
        <taxon>Ascomycota</taxon>
        <taxon>Saccharomycotina</taxon>
        <taxon>Saccharomycetes</taxon>
        <taxon>Phaffomycetales</taxon>
        <taxon>Wickerhamomycetaceae</taxon>
        <taxon>Wickerhamomyces</taxon>
    </lineage>
</organism>
<accession>A0A9P8Q2I7</accession>
<keyword evidence="1" id="KW-0472">Membrane</keyword>
<comment type="caution">
    <text evidence="2">The sequence shown here is derived from an EMBL/GenBank/DDBJ whole genome shotgun (WGS) entry which is preliminary data.</text>
</comment>
<feature type="transmembrane region" description="Helical" evidence="1">
    <location>
        <begin position="221"/>
        <end position="244"/>
    </location>
</feature>
<reference evidence="2" key="1">
    <citation type="journal article" date="2021" name="Open Biol.">
        <title>Shared evolutionary footprints suggest mitochondrial oxidative damage underlies multiple complex I losses in fungi.</title>
        <authorList>
            <person name="Schikora-Tamarit M.A."/>
            <person name="Marcet-Houben M."/>
            <person name="Nosek J."/>
            <person name="Gabaldon T."/>
        </authorList>
    </citation>
    <scope>NUCLEOTIDE SEQUENCE</scope>
    <source>
        <strain evidence="2">CBS2887</strain>
    </source>
</reference>
<dbReference type="Proteomes" id="UP000774326">
    <property type="component" value="Unassembled WGS sequence"/>
</dbReference>
<gene>
    <name evidence="2" type="ORF">WICPIJ_005979</name>
</gene>
<feature type="transmembrane region" description="Helical" evidence="1">
    <location>
        <begin position="193"/>
        <end position="215"/>
    </location>
</feature>
<feature type="transmembrane region" description="Helical" evidence="1">
    <location>
        <begin position="84"/>
        <end position="100"/>
    </location>
</feature>
<sequence length="278" mass="32469">MHSFTKKDLTELSLHTANFLLLVGISIIHPAGRDRLVRILILKLLKFGVEVWLYWSFFPQNYLIPDDESVINAFMMNRRHRRKLCMLFTVFVVDGVLRIFSATVEYWRDDQKYTLNKIKIVLGVQIGFNSLLIIITLITFYRFLRRRTSLKKKKKDADRRLRLQGIDHNRGWPENRERHDNNGEADIFAVSHLFLGLIISKVCVIAMNGATIHYLDDLSSATLVTLCKVLIILSPGLTLLGFIVPWTCRYIIYDIDAEIFRALRPLGLWSMTYYFDIQ</sequence>
<keyword evidence="1" id="KW-0812">Transmembrane</keyword>